<proteinExistence type="inferred from homology"/>
<dbReference type="PANTHER" id="PTHR21355">
    <property type="entry name" value="G-PROTEIN COUPLED RECEPTOR-ASSOCIATED PROTEIN LMBRD2"/>
    <property type="match status" value="1"/>
</dbReference>
<keyword evidence="4 6" id="KW-1133">Transmembrane helix</keyword>
<comment type="similarity">
    <text evidence="2">Belongs to the LIMR family.</text>
</comment>
<sequence>MNAIHLLQLAGPLRKRERGEMRLFYLISLPLRVGMVIFMLKYFAGPEVPRYVLFTVGYTRFCSLFVIILVLADIWAVRSLVPSIVISPIAACGNSF</sequence>
<evidence type="ECO:0000256" key="2">
    <source>
        <dbReference type="ARBA" id="ARBA00010487"/>
    </source>
</evidence>
<reference evidence="7 8" key="1">
    <citation type="submission" date="2019-06" db="EMBL/GenBank/DDBJ databases">
        <title>A chromosomal-level reference genome of Carpinus fangiana (Coryloideae, Betulaceae).</title>
        <authorList>
            <person name="Yang X."/>
            <person name="Wang Z."/>
            <person name="Zhang L."/>
            <person name="Hao G."/>
            <person name="Liu J."/>
            <person name="Yang Y."/>
        </authorList>
    </citation>
    <scope>NUCLEOTIDE SEQUENCE [LARGE SCALE GENOMIC DNA]</scope>
    <source>
        <strain evidence="7">Cfa_2016G</strain>
        <tissue evidence="7">Leaf</tissue>
    </source>
</reference>
<evidence type="ECO:0000256" key="5">
    <source>
        <dbReference type="ARBA" id="ARBA00023136"/>
    </source>
</evidence>
<protein>
    <submittedName>
        <fullName evidence="7">Uncharacterized protein</fullName>
    </submittedName>
</protein>
<dbReference type="InterPro" id="IPR051584">
    <property type="entry name" value="GPCR-associated_LMBR1"/>
</dbReference>
<name>A0A5N6R1S1_9ROSI</name>
<comment type="subcellular location">
    <subcellularLocation>
        <location evidence="1">Membrane</location>
        <topology evidence="1">Multi-pass membrane protein</topology>
    </subcellularLocation>
</comment>
<evidence type="ECO:0000313" key="8">
    <source>
        <dbReference type="Proteomes" id="UP000327013"/>
    </source>
</evidence>
<dbReference type="AlphaFoldDB" id="A0A5N6R1S1"/>
<dbReference type="OrthoDB" id="203099at2759"/>
<feature type="transmembrane region" description="Helical" evidence="6">
    <location>
        <begin position="56"/>
        <end position="77"/>
    </location>
</feature>
<evidence type="ECO:0000256" key="6">
    <source>
        <dbReference type="SAM" id="Phobius"/>
    </source>
</evidence>
<keyword evidence="3 6" id="KW-0812">Transmembrane</keyword>
<evidence type="ECO:0000256" key="3">
    <source>
        <dbReference type="ARBA" id="ARBA00022692"/>
    </source>
</evidence>
<dbReference type="Proteomes" id="UP000327013">
    <property type="component" value="Chromosome 3"/>
</dbReference>
<dbReference type="EMBL" id="CM017323">
    <property type="protein sequence ID" value="KAE8022661.1"/>
    <property type="molecule type" value="Genomic_DNA"/>
</dbReference>
<evidence type="ECO:0000256" key="1">
    <source>
        <dbReference type="ARBA" id="ARBA00004141"/>
    </source>
</evidence>
<keyword evidence="8" id="KW-1185">Reference proteome</keyword>
<gene>
    <name evidence="7" type="ORF">FH972_008444</name>
</gene>
<dbReference type="GO" id="GO:0016020">
    <property type="term" value="C:membrane"/>
    <property type="evidence" value="ECO:0007669"/>
    <property type="project" value="UniProtKB-SubCell"/>
</dbReference>
<evidence type="ECO:0000256" key="4">
    <source>
        <dbReference type="ARBA" id="ARBA00022989"/>
    </source>
</evidence>
<organism evidence="7 8">
    <name type="scientific">Carpinus fangiana</name>
    <dbReference type="NCBI Taxonomy" id="176857"/>
    <lineage>
        <taxon>Eukaryota</taxon>
        <taxon>Viridiplantae</taxon>
        <taxon>Streptophyta</taxon>
        <taxon>Embryophyta</taxon>
        <taxon>Tracheophyta</taxon>
        <taxon>Spermatophyta</taxon>
        <taxon>Magnoliopsida</taxon>
        <taxon>eudicotyledons</taxon>
        <taxon>Gunneridae</taxon>
        <taxon>Pentapetalae</taxon>
        <taxon>rosids</taxon>
        <taxon>fabids</taxon>
        <taxon>Fagales</taxon>
        <taxon>Betulaceae</taxon>
        <taxon>Carpinus</taxon>
    </lineage>
</organism>
<evidence type="ECO:0000313" key="7">
    <source>
        <dbReference type="EMBL" id="KAE8022661.1"/>
    </source>
</evidence>
<accession>A0A5N6R1S1</accession>
<keyword evidence="5 6" id="KW-0472">Membrane</keyword>
<feature type="transmembrane region" description="Helical" evidence="6">
    <location>
        <begin position="23"/>
        <end position="44"/>
    </location>
</feature>
<dbReference type="PANTHER" id="PTHR21355:SF0">
    <property type="entry name" value="G-PROTEIN COUPLED RECEPTOR-ASSOCIATED PROTEIN LMBRD2"/>
    <property type="match status" value="1"/>
</dbReference>